<protein>
    <submittedName>
        <fullName evidence="1">Uncharacterized protein</fullName>
    </submittedName>
</protein>
<dbReference type="EMBL" id="QGKY02000190">
    <property type="protein sequence ID" value="KAF2589639.1"/>
    <property type="molecule type" value="Genomic_DNA"/>
</dbReference>
<name>A0A8S9K682_BRACR</name>
<evidence type="ECO:0000313" key="1">
    <source>
        <dbReference type="EMBL" id="KAF2589639.1"/>
    </source>
</evidence>
<reference evidence="1" key="1">
    <citation type="submission" date="2019-12" db="EMBL/GenBank/DDBJ databases">
        <title>Genome sequencing and annotation of Brassica cretica.</title>
        <authorList>
            <person name="Studholme D.J."/>
            <person name="Sarris P.F."/>
        </authorList>
    </citation>
    <scope>NUCLEOTIDE SEQUENCE</scope>
    <source>
        <strain evidence="1">PFS-102/07</strain>
        <tissue evidence="1">Leaf</tissue>
    </source>
</reference>
<accession>A0A8S9K682</accession>
<sequence>MALPMNCGHGFHKWRLERSNTTVRCLELCEGHQYLAHKYCASSLVTQACDPSGDNKVMGRWADLFGPGSDGLSTGLPIPSRELSVWTRAKACGLNALRAEETA</sequence>
<dbReference type="AlphaFoldDB" id="A0A8S9K682"/>
<gene>
    <name evidence="1" type="ORF">F2Q70_00038127</name>
</gene>
<comment type="caution">
    <text evidence="1">The sequence shown here is derived from an EMBL/GenBank/DDBJ whole genome shotgun (WGS) entry which is preliminary data.</text>
</comment>
<proteinExistence type="predicted"/>
<organism evidence="1">
    <name type="scientific">Brassica cretica</name>
    <name type="common">Mustard</name>
    <dbReference type="NCBI Taxonomy" id="69181"/>
    <lineage>
        <taxon>Eukaryota</taxon>
        <taxon>Viridiplantae</taxon>
        <taxon>Streptophyta</taxon>
        <taxon>Embryophyta</taxon>
        <taxon>Tracheophyta</taxon>
        <taxon>Spermatophyta</taxon>
        <taxon>Magnoliopsida</taxon>
        <taxon>eudicotyledons</taxon>
        <taxon>Gunneridae</taxon>
        <taxon>Pentapetalae</taxon>
        <taxon>rosids</taxon>
        <taxon>malvids</taxon>
        <taxon>Brassicales</taxon>
        <taxon>Brassicaceae</taxon>
        <taxon>Brassiceae</taxon>
        <taxon>Brassica</taxon>
    </lineage>
</organism>